<dbReference type="STRING" id="1121001.SAMN02745857_04119"/>
<gene>
    <name evidence="2" type="ORF">SAMN02745857_04119</name>
</gene>
<protein>
    <submittedName>
        <fullName evidence="2">Branched-chain amino acid transport protein</fullName>
    </submittedName>
</protein>
<keyword evidence="1" id="KW-0812">Transmembrane</keyword>
<keyword evidence="3" id="KW-1185">Reference proteome</keyword>
<dbReference type="Pfam" id="PF05437">
    <property type="entry name" value="AzlD"/>
    <property type="match status" value="1"/>
</dbReference>
<feature type="transmembrane region" description="Helical" evidence="1">
    <location>
        <begin position="90"/>
        <end position="108"/>
    </location>
</feature>
<dbReference type="AlphaFoldDB" id="A0A1W1Y1Z3"/>
<accession>A0A1W1Y1Z3</accession>
<feature type="transmembrane region" description="Helical" evidence="1">
    <location>
        <begin position="65"/>
        <end position="84"/>
    </location>
</feature>
<dbReference type="OrthoDB" id="515103at2"/>
<evidence type="ECO:0000256" key="1">
    <source>
        <dbReference type="SAM" id="Phobius"/>
    </source>
</evidence>
<reference evidence="2 3" key="1">
    <citation type="submission" date="2017-04" db="EMBL/GenBank/DDBJ databases">
        <authorList>
            <person name="Afonso C.L."/>
            <person name="Miller P.J."/>
            <person name="Scott M.A."/>
            <person name="Spackman E."/>
            <person name="Goraichik I."/>
            <person name="Dimitrov K.M."/>
            <person name="Suarez D.L."/>
            <person name="Swayne D.E."/>
        </authorList>
    </citation>
    <scope>NUCLEOTIDE SEQUENCE [LARGE SCALE GENOMIC DNA]</scope>
    <source>
        <strain evidence="2 3">DSM 23236</strain>
    </source>
</reference>
<sequence>MSMATSDILLTLAGMALVTYGPRVALWLGNGGGFPPRLRRMLEYVPVAVLSAIVFPIALLHDDKLYLSIHNAYLAGAVAAGLIVWRSKHLLAGIGGGLIVYVAWRLLLS</sequence>
<proteinExistence type="predicted"/>
<evidence type="ECO:0000313" key="3">
    <source>
        <dbReference type="Proteomes" id="UP000192761"/>
    </source>
</evidence>
<dbReference type="Proteomes" id="UP000192761">
    <property type="component" value="Unassembled WGS sequence"/>
</dbReference>
<dbReference type="EMBL" id="FWXD01000044">
    <property type="protein sequence ID" value="SMC29778.1"/>
    <property type="molecule type" value="Genomic_DNA"/>
</dbReference>
<dbReference type="RefSeq" id="WP_084093030.1">
    <property type="nucleotide sequence ID" value="NZ_FWXD01000044.1"/>
</dbReference>
<keyword evidence="1" id="KW-1133">Transmembrane helix</keyword>
<keyword evidence="1" id="KW-0472">Membrane</keyword>
<evidence type="ECO:0000313" key="2">
    <source>
        <dbReference type="EMBL" id="SMC29778.1"/>
    </source>
</evidence>
<name>A0A1W1Y1Z3_9NEIS</name>
<organism evidence="2 3">
    <name type="scientific">Andreprevotia lacus DSM 23236</name>
    <dbReference type="NCBI Taxonomy" id="1121001"/>
    <lineage>
        <taxon>Bacteria</taxon>
        <taxon>Pseudomonadati</taxon>
        <taxon>Pseudomonadota</taxon>
        <taxon>Betaproteobacteria</taxon>
        <taxon>Neisseriales</taxon>
        <taxon>Chitinibacteraceae</taxon>
        <taxon>Andreprevotia</taxon>
    </lineage>
</organism>
<dbReference type="InterPro" id="IPR008407">
    <property type="entry name" value="Brnchd-chn_aa_trnsp_AzlD"/>
</dbReference>
<feature type="transmembrane region" description="Helical" evidence="1">
    <location>
        <begin position="41"/>
        <end position="60"/>
    </location>
</feature>